<evidence type="ECO:0000313" key="2">
    <source>
        <dbReference type="Proteomes" id="UP000789342"/>
    </source>
</evidence>
<name>A0A9N8ZZP9_9GLOM</name>
<evidence type="ECO:0000313" key="1">
    <source>
        <dbReference type="EMBL" id="CAG8511947.1"/>
    </source>
</evidence>
<gene>
    <name evidence="1" type="ORF">AMORRO_LOCUS3772</name>
</gene>
<proteinExistence type="predicted"/>
<dbReference type="AlphaFoldDB" id="A0A9N8ZZP9"/>
<comment type="caution">
    <text evidence="1">The sequence shown here is derived from an EMBL/GenBank/DDBJ whole genome shotgun (WGS) entry which is preliminary data.</text>
</comment>
<dbReference type="EMBL" id="CAJVPV010001911">
    <property type="protein sequence ID" value="CAG8511947.1"/>
    <property type="molecule type" value="Genomic_DNA"/>
</dbReference>
<protein>
    <submittedName>
        <fullName evidence="1">18881_t:CDS:1</fullName>
    </submittedName>
</protein>
<dbReference type="Proteomes" id="UP000789342">
    <property type="component" value="Unassembled WGS sequence"/>
</dbReference>
<sequence>MVNTWTPGNDFPLHCCALNLDPQPHECIFILRCFQFRHSITLNYGITAYPEREGYLAITGYKVTNMISYSVPMSLHMSRLKIISPLILGSLEQMGLRTRCIGHIHRAGQFTVKWVRSPILHSYHIPTNTTRTPLSDDALSNGLRGVLLKEKPSHNQGKFRGADEFGNAPQTRNFGKMLIESRNNRYRDILSRGQVK</sequence>
<accession>A0A9N8ZZP9</accession>
<reference evidence="1" key="1">
    <citation type="submission" date="2021-06" db="EMBL/GenBank/DDBJ databases">
        <authorList>
            <person name="Kallberg Y."/>
            <person name="Tangrot J."/>
            <person name="Rosling A."/>
        </authorList>
    </citation>
    <scope>NUCLEOTIDE SEQUENCE</scope>
    <source>
        <strain evidence="1">CL551</strain>
    </source>
</reference>
<organism evidence="1 2">
    <name type="scientific">Acaulospora morrowiae</name>
    <dbReference type="NCBI Taxonomy" id="94023"/>
    <lineage>
        <taxon>Eukaryota</taxon>
        <taxon>Fungi</taxon>
        <taxon>Fungi incertae sedis</taxon>
        <taxon>Mucoromycota</taxon>
        <taxon>Glomeromycotina</taxon>
        <taxon>Glomeromycetes</taxon>
        <taxon>Diversisporales</taxon>
        <taxon>Acaulosporaceae</taxon>
        <taxon>Acaulospora</taxon>
    </lineage>
</organism>
<keyword evidence="2" id="KW-1185">Reference proteome</keyword>